<organism evidence="1 2">
    <name type="scientific">Salmonella paratyphi C (strain RKS4594)</name>
    <dbReference type="NCBI Taxonomy" id="476213"/>
    <lineage>
        <taxon>Bacteria</taxon>
        <taxon>Pseudomonadati</taxon>
        <taxon>Pseudomonadota</taxon>
        <taxon>Gammaproteobacteria</taxon>
        <taxon>Enterobacterales</taxon>
        <taxon>Enterobacteriaceae</taxon>
        <taxon>Salmonella</taxon>
    </lineage>
</organism>
<dbReference type="EMBL" id="CP000857">
    <property type="protein sequence ID" value="ACN44207.1"/>
    <property type="molecule type" value="Genomic_DNA"/>
</dbReference>
<evidence type="ECO:0000313" key="2">
    <source>
        <dbReference type="Proteomes" id="UP000001599"/>
    </source>
</evidence>
<dbReference type="Proteomes" id="UP000001599">
    <property type="component" value="Chromosome"/>
</dbReference>
<protein>
    <submittedName>
        <fullName evidence="1">Uncharacterized protein</fullName>
    </submittedName>
</protein>
<dbReference type="KEGG" id="sei:SPC_0012"/>
<reference evidence="1 2" key="1">
    <citation type="journal article" date="2009" name="PLoS ONE">
        <title>Salmonella paratyphi C: genetic divergence from Salmonella choleraesuis and pathogenic convergence with Salmonella typhi.</title>
        <authorList>
            <person name="Liu W.-Q."/>
            <person name="Feng Y."/>
            <person name="Wang Y."/>
            <person name="Zou Q.-H."/>
            <person name="Chen F."/>
            <person name="Guo J.-T."/>
            <person name="Peng Y.-H."/>
            <person name="Jin Y."/>
            <person name="Li Y.-G."/>
            <person name="Hu S.-N."/>
            <person name="Johnston R.N."/>
            <person name="Liu G.-R."/>
            <person name="Liu S.-L."/>
        </authorList>
    </citation>
    <scope>NUCLEOTIDE SEQUENCE [LARGE SCALE GENOMIC DNA]</scope>
    <source>
        <strain evidence="1 2">RKS4594</strain>
    </source>
</reference>
<gene>
    <name evidence="1" type="ordered locus">SPC_0012</name>
</gene>
<evidence type="ECO:0000313" key="1">
    <source>
        <dbReference type="EMBL" id="ACN44207.1"/>
    </source>
</evidence>
<name>C0Q4F2_SALPC</name>
<proteinExistence type="predicted"/>
<accession>C0Q4F2</accession>
<dbReference type="AlphaFoldDB" id="C0Q4F2"/>
<dbReference type="HOGENOM" id="CLU_3257589_0_0_6"/>
<sequence length="42" mass="4980">MNSIRFLIYFMNIYLSGFPSRPLVTKKFFHLPLDDVGYDPIL</sequence>